<dbReference type="GO" id="GO:0005524">
    <property type="term" value="F:ATP binding"/>
    <property type="evidence" value="ECO:0007669"/>
    <property type="project" value="UniProtKB-KW"/>
</dbReference>
<dbReference type="Gene3D" id="1.10.510.10">
    <property type="entry name" value="Transferase(Phosphotransferase) domain 1"/>
    <property type="match status" value="1"/>
</dbReference>
<comment type="catalytic activity">
    <reaction evidence="15">
        <text>L-seryl-[protein] + ATP = O-phospho-L-seryl-[protein] + ADP + H(+)</text>
        <dbReference type="Rhea" id="RHEA:17989"/>
        <dbReference type="Rhea" id="RHEA-COMP:9863"/>
        <dbReference type="Rhea" id="RHEA-COMP:11604"/>
        <dbReference type="ChEBI" id="CHEBI:15378"/>
        <dbReference type="ChEBI" id="CHEBI:29999"/>
        <dbReference type="ChEBI" id="CHEBI:30616"/>
        <dbReference type="ChEBI" id="CHEBI:83421"/>
        <dbReference type="ChEBI" id="CHEBI:456216"/>
    </reaction>
</comment>
<evidence type="ECO:0000256" key="3">
    <source>
        <dbReference type="ARBA" id="ARBA00022553"/>
    </source>
</evidence>
<dbReference type="EMBL" id="JBJKBG010000002">
    <property type="protein sequence ID" value="KAL3748212.1"/>
    <property type="molecule type" value="Genomic_DNA"/>
</dbReference>
<dbReference type="InterPro" id="IPR000719">
    <property type="entry name" value="Prot_kinase_dom"/>
</dbReference>
<protein>
    <recommendedName>
        <fullName evidence="24">Cysteine-rich receptor-like protein kinase 42</fullName>
    </recommendedName>
</protein>
<reference evidence="22 23" key="1">
    <citation type="submission" date="2024-11" db="EMBL/GenBank/DDBJ databases">
        <title>Chromosome-level genome assembly of Eucalyptus globulus Labill. provides insights into its genome evolution.</title>
        <authorList>
            <person name="Li X."/>
        </authorList>
    </citation>
    <scope>NUCLEOTIDE SEQUENCE [LARGE SCALE GENOMIC DNA]</scope>
    <source>
        <strain evidence="22">CL2024</strain>
        <tissue evidence="22">Fresh tender leaves</tissue>
    </source>
</reference>
<dbReference type="InterPro" id="IPR008271">
    <property type="entry name" value="Ser/Thr_kinase_AS"/>
</dbReference>
<evidence type="ECO:0000313" key="22">
    <source>
        <dbReference type="EMBL" id="KAL3748212.1"/>
    </source>
</evidence>
<evidence type="ECO:0000259" key="20">
    <source>
        <dbReference type="PROSITE" id="PS50011"/>
    </source>
</evidence>
<accession>A0ABD3L9V9</accession>
<evidence type="ECO:0000256" key="10">
    <source>
        <dbReference type="ARBA" id="ARBA00022840"/>
    </source>
</evidence>
<comment type="caution">
    <text evidence="22">The sequence shown here is derived from an EMBL/GenBank/DDBJ whole genome shotgun (WGS) entry which is preliminary data.</text>
</comment>
<feature type="chain" id="PRO_5044878100" description="Cysteine-rich receptor-like protein kinase 42" evidence="19">
    <location>
        <begin position="26"/>
        <end position="667"/>
    </location>
</feature>
<evidence type="ECO:0000256" key="19">
    <source>
        <dbReference type="SAM" id="SignalP"/>
    </source>
</evidence>
<keyword evidence="7" id="KW-0677">Repeat</keyword>
<dbReference type="FunFam" id="3.30.430.20:FF:000015">
    <property type="entry name" value="Cysteine-rich receptor-like protein kinase 3"/>
    <property type="match status" value="1"/>
</dbReference>
<sequence>MRPSILNLACVFLVLFSSSFTPSLGDPRISEAGILCLKSNVTSVSNFLDVMLKVLAKVTEDRWANDSVTSPLPEIYALAQCHGDLSSDDCLLCFAQSRTSLSRCTILDSKGRLYLDGCFIRSDYYNFFNETVDPQHDMVKCANQSSVSADQQARQQFAAKVDRVLTNVSAVAPENKGFAVFGEARRGGVAGVYALAQCWNTLDEKGCGECLANAMIRARNCTPGDEGRAMNAGCFMRYSTQRFYTVPTDGDSLKLGIIIAIPLSVAAATSLLFIGAYVGYRKLSKKREVQKKLFGVPAIVRKSNLNFNYESLEKATDFFDESRKLGQGGAGSVYKGILPDGRVVAVKVLVFNTREWVDDLFNEVNLISGIQHKNLVRLLGCSIEGPESLLVYEYVPNRSLDQILFGKNATRILSWQERLNIISGTAEGLAFLHGPCGVKIIHRDIKSSNVLLDEDLTAKIADFGLARCLDPEKSHLSTGIAGTLGYMAPEYLVKGQLTEKADVYAFGVLVLEILSGRKNSIFGQASGSVLQSVWKQYKSNRLAECIDPALKGKFPVSEALNVIQIALLCTQAFPDLRPSMSEVVEMLNDQECIVPMPTQPPFLNNNPIPDDSSRSSNTNTGITNQLTNSEISFASTISLRTTIYSSAACDEMGIWSCEKDCKESNGQ</sequence>
<evidence type="ECO:0000256" key="4">
    <source>
        <dbReference type="ARBA" id="ARBA00022679"/>
    </source>
</evidence>
<feature type="domain" description="Gnk2-homologous" evidence="21">
    <location>
        <begin position="29"/>
        <end position="127"/>
    </location>
</feature>
<evidence type="ECO:0000256" key="17">
    <source>
        <dbReference type="SAM" id="MobiDB-lite"/>
    </source>
</evidence>
<feature type="signal peptide" evidence="19">
    <location>
        <begin position="1"/>
        <end position="25"/>
    </location>
</feature>
<dbReference type="CDD" id="cd23509">
    <property type="entry name" value="Gnk2-like"/>
    <property type="match status" value="2"/>
</dbReference>
<evidence type="ECO:0000256" key="11">
    <source>
        <dbReference type="ARBA" id="ARBA00022989"/>
    </source>
</evidence>
<keyword evidence="8" id="KW-0547">Nucleotide-binding</keyword>
<dbReference type="InterPro" id="IPR002902">
    <property type="entry name" value="GNK2"/>
</dbReference>
<dbReference type="GO" id="GO:0004674">
    <property type="term" value="F:protein serine/threonine kinase activity"/>
    <property type="evidence" value="ECO:0007669"/>
    <property type="project" value="UniProtKB-KW"/>
</dbReference>
<dbReference type="AlphaFoldDB" id="A0ABD3L9V9"/>
<evidence type="ECO:0000256" key="2">
    <source>
        <dbReference type="ARBA" id="ARBA00022527"/>
    </source>
</evidence>
<keyword evidence="10" id="KW-0067">ATP-binding</keyword>
<dbReference type="InterPro" id="IPR011009">
    <property type="entry name" value="Kinase-like_dom_sf"/>
</dbReference>
<dbReference type="Proteomes" id="UP001634007">
    <property type="component" value="Unassembled WGS sequence"/>
</dbReference>
<evidence type="ECO:0000256" key="1">
    <source>
        <dbReference type="ARBA" id="ARBA00004167"/>
    </source>
</evidence>
<dbReference type="FunFam" id="3.30.200.20:FF:000177">
    <property type="entry name" value="Cysteine-rich receptor-like protein kinase 2"/>
    <property type="match status" value="1"/>
</dbReference>
<dbReference type="Pfam" id="PF01657">
    <property type="entry name" value="Stress-antifung"/>
    <property type="match status" value="2"/>
</dbReference>
<keyword evidence="3" id="KW-0597">Phosphoprotein</keyword>
<dbReference type="PROSITE" id="PS50011">
    <property type="entry name" value="PROTEIN_KINASE_DOM"/>
    <property type="match status" value="1"/>
</dbReference>
<dbReference type="FunFam" id="1.10.510.10:FF:000336">
    <property type="entry name" value="Cysteine-rich receptor-like protein kinase 2"/>
    <property type="match status" value="1"/>
</dbReference>
<keyword evidence="23" id="KW-1185">Reference proteome</keyword>
<dbReference type="Pfam" id="PF07714">
    <property type="entry name" value="PK_Tyr_Ser-Thr"/>
    <property type="match status" value="1"/>
</dbReference>
<evidence type="ECO:0000256" key="5">
    <source>
        <dbReference type="ARBA" id="ARBA00022692"/>
    </source>
</evidence>
<gene>
    <name evidence="22" type="ORF">ACJRO7_009446</name>
</gene>
<evidence type="ECO:0000256" key="6">
    <source>
        <dbReference type="ARBA" id="ARBA00022729"/>
    </source>
</evidence>
<dbReference type="PROSITE" id="PS51473">
    <property type="entry name" value="GNK2"/>
    <property type="match status" value="2"/>
</dbReference>
<dbReference type="GO" id="GO:0016020">
    <property type="term" value="C:membrane"/>
    <property type="evidence" value="ECO:0007669"/>
    <property type="project" value="UniProtKB-SubCell"/>
</dbReference>
<feature type="transmembrane region" description="Helical" evidence="18">
    <location>
        <begin position="255"/>
        <end position="280"/>
    </location>
</feature>
<keyword evidence="2" id="KW-0723">Serine/threonine-protein kinase</keyword>
<evidence type="ECO:0000256" key="13">
    <source>
        <dbReference type="ARBA" id="ARBA00023170"/>
    </source>
</evidence>
<evidence type="ECO:0000256" key="7">
    <source>
        <dbReference type="ARBA" id="ARBA00022737"/>
    </source>
</evidence>
<evidence type="ECO:0008006" key="24">
    <source>
        <dbReference type="Google" id="ProtNLM"/>
    </source>
</evidence>
<feature type="domain" description="Gnk2-homologous" evidence="21">
    <location>
        <begin position="135"/>
        <end position="243"/>
    </location>
</feature>
<dbReference type="InterPro" id="IPR001245">
    <property type="entry name" value="Ser-Thr/Tyr_kinase_cat_dom"/>
</dbReference>
<dbReference type="CDD" id="cd14066">
    <property type="entry name" value="STKc_IRAK"/>
    <property type="match status" value="1"/>
</dbReference>
<comment type="catalytic activity">
    <reaction evidence="16">
        <text>L-threonyl-[protein] + ATP = O-phospho-L-threonyl-[protein] + ADP + H(+)</text>
        <dbReference type="Rhea" id="RHEA:46608"/>
        <dbReference type="Rhea" id="RHEA-COMP:11060"/>
        <dbReference type="Rhea" id="RHEA-COMP:11605"/>
        <dbReference type="ChEBI" id="CHEBI:15378"/>
        <dbReference type="ChEBI" id="CHEBI:30013"/>
        <dbReference type="ChEBI" id="CHEBI:30616"/>
        <dbReference type="ChEBI" id="CHEBI:61977"/>
        <dbReference type="ChEBI" id="CHEBI:456216"/>
    </reaction>
</comment>
<keyword evidence="6 19" id="KW-0732">Signal</keyword>
<evidence type="ECO:0000256" key="12">
    <source>
        <dbReference type="ARBA" id="ARBA00023136"/>
    </source>
</evidence>
<evidence type="ECO:0000313" key="23">
    <source>
        <dbReference type="Proteomes" id="UP001634007"/>
    </source>
</evidence>
<dbReference type="Gene3D" id="3.30.430.20">
    <property type="entry name" value="Gnk2 domain, C-X8-C-X2-C motif"/>
    <property type="match status" value="2"/>
</dbReference>
<keyword evidence="4" id="KW-0808">Transferase</keyword>
<keyword evidence="13" id="KW-0675">Receptor</keyword>
<organism evidence="22 23">
    <name type="scientific">Eucalyptus globulus</name>
    <name type="common">Tasmanian blue gum</name>
    <dbReference type="NCBI Taxonomy" id="34317"/>
    <lineage>
        <taxon>Eukaryota</taxon>
        <taxon>Viridiplantae</taxon>
        <taxon>Streptophyta</taxon>
        <taxon>Embryophyta</taxon>
        <taxon>Tracheophyta</taxon>
        <taxon>Spermatophyta</taxon>
        <taxon>Magnoliopsida</taxon>
        <taxon>eudicotyledons</taxon>
        <taxon>Gunneridae</taxon>
        <taxon>Pentapetalae</taxon>
        <taxon>rosids</taxon>
        <taxon>malvids</taxon>
        <taxon>Myrtales</taxon>
        <taxon>Myrtaceae</taxon>
        <taxon>Myrtoideae</taxon>
        <taxon>Eucalypteae</taxon>
        <taxon>Eucalyptus</taxon>
    </lineage>
</organism>
<feature type="compositionally biased region" description="Polar residues" evidence="17">
    <location>
        <begin position="614"/>
        <end position="623"/>
    </location>
</feature>
<evidence type="ECO:0000259" key="21">
    <source>
        <dbReference type="PROSITE" id="PS51473"/>
    </source>
</evidence>
<dbReference type="SUPFAM" id="SSF56112">
    <property type="entry name" value="Protein kinase-like (PK-like)"/>
    <property type="match status" value="1"/>
</dbReference>
<keyword evidence="5 18" id="KW-0812">Transmembrane</keyword>
<feature type="region of interest" description="Disordered" evidence="17">
    <location>
        <begin position="603"/>
        <end position="623"/>
    </location>
</feature>
<comment type="subcellular location">
    <subcellularLocation>
        <location evidence="1">Membrane</location>
        <topology evidence="1">Single-pass membrane protein</topology>
    </subcellularLocation>
</comment>
<name>A0ABD3L9V9_EUCGL</name>
<evidence type="ECO:0000256" key="15">
    <source>
        <dbReference type="ARBA" id="ARBA00047558"/>
    </source>
</evidence>
<evidence type="ECO:0000256" key="8">
    <source>
        <dbReference type="ARBA" id="ARBA00022741"/>
    </source>
</evidence>
<evidence type="ECO:0000256" key="9">
    <source>
        <dbReference type="ARBA" id="ARBA00022777"/>
    </source>
</evidence>
<keyword evidence="11 18" id="KW-1133">Transmembrane helix</keyword>
<dbReference type="PROSITE" id="PS00108">
    <property type="entry name" value="PROTEIN_KINASE_ST"/>
    <property type="match status" value="1"/>
</dbReference>
<dbReference type="Gene3D" id="3.30.200.20">
    <property type="entry name" value="Phosphorylase Kinase, domain 1"/>
    <property type="match status" value="1"/>
</dbReference>
<dbReference type="InterPro" id="IPR038408">
    <property type="entry name" value="GNK2_sf"/>
</dbReference>
<evidence type="ECO:0000256" key="18">
    <source>
        <dbReference type="SAM" id="Phobius"/>
    </source>
</evidence>
<dbReference type="PANTHER" id="PTHR47973">
    <property type="entry name" value="CYSTEINE-RICH RECEPTOR-LIKE PROTEIN KINASE 3"/>
    <property type="match status" value="1"/>
</dbReference>
<dbReference type="SMART" id="SM00220">
    <property type="entry name" value="S_TKc"/>
    <property type="match status" value="1"/>
</dbReference>
<dbReference type="InterPro" id="IPR052059">
    <property type="entry name" value="CR_Ser/Thr_kinase"/>
</dbReference>
<keyword evidence="9" id="KW-0418">Kinase</keyword>
<evidence type="ECO:0000256" key="14">
    <source>
        <dbReference type="ARBA" id="ARBA00023180"/>
    </source>
</evidence>
<keyword evidence="12 18" id="KW-0472">Membrane</keyword>
<proteinExistence type="predicted"/>
<feature type="domain" description="Protein kinase" evidence="20">
    <location>
        <begin position="319"/>
        <end position="603"/>
    </location>
</feature>
<keyword evidence="14" id="KW-0325">Glycoprotein</keyword>
<evidence type="ECO:0000256" key="16">
    <source>
        <dbReference type="ARBA" id="ARBA00047951"/>
    </source>
</evidence>